<dbReference type="WBParaSite" id="JU765_v2.g2595.t1">
    <property type="protein sequence ID" value="JU765_v2.g2595.t1"/>
    <property type="gene ID" value="JU765_v2.g2595"/>
</dbReference>
<organism evidence="1 2">
    <name type="scientific">Panagrolaimus sp. JU765</name>
    <dbReference type="NCBI Taxonomy" id="591449"/>
    <lineage>
        <taxon>Eukaryota</taxon>
        <taxon>Metazoa</taxon>
        <taxon>Ecdysozoa</taxon>
        <taxon>Nematoda</taxon>
        <taxon>Chromadorea</taxon>
        <taxon>Rhabditida</taxon>
        <taxon>Tylenchina</taxon>
        <taxon>Panagrolaimomorpha</taxon>
        <taxon>Panagrolaimoidea</taxon>
        <taxon>Panagrolaimidae</taxon>
        <taxon>Panagrolaimus</taxon>
    </lineage>
</organism>
<accession>A0AC34R1Q9</accession>
<evidence type="ECO:0000313" key="2">
    <source>
        <dbReference type="WBParaSite" id="JU765_v2.g2595.t1"/>
    </source>
</evidence>
<sequence>MDVQQGQAMDNSVESSPSTSRGGFNRPPSHQCITIWEPVSLKQEWTIANFDKAMDLAAPGMCMRSKPFSEETMPDIHWQLCLYPGGKREENQNNVSLFLKMSSATPKEYTVRAEYKFYFVDETGVPKFSNVNVGDFKVKPQKGSHSWGLRNIPKTKVLPCLWTDKTLRIVCQIELIPEVHRLQTVDVVEKTIDKSTIQSSFITNICGMADDQSVDCKIICEGEEFAVHKFLLMAHSDAFRAMLTHDTIEKRDSLIHMRNGTKAVAVKHLLHYVYSSTLPEEFSDDDATDVMQLADMYHIEPLKLLVQKKLAERLNPSNVCSIFLKAHLYNASQLMDACVPVFFMNSKTIMKSEEYNIFKTEHTLAANCLLEKFVAFADEKFHPLNSPPHKRHRVGEIPARMYF</sequence>
<reference evidence="2" key="1">
    <citation type="submission" date="2022-11" db="UniProtKB">
        <authorList>
            <consortium name="WormBaseParasite"/>
        </authorList>
    </citation>
    <scope>IDENTIFICATION</scope>
</reference>
<name>A0AC34R1Q9_9BILA</name>
<protein>
    <submittedName>
        <fullName evidence="2">Speckle-type POZ protein</fullName>
    </submittedName>
</protein>
<proteinExistence type="predicted"/>
<evidence type="ECO:0000313" key="1">
    <source>
        <dbReference type="Proteomes" id="UP000887576"/>
    </source>
</evidence>
<dbReference type="Proteomes" id="UP000887576">
    <property type="component" value="Unplaced"/>
</dbReference>